<accession>A0ACB6ZMW9</accession>
<protein>
    <submittedName>
        <fullName evidence="1">Uncharacterized protein</fullName>
    </submittedName>
</protein>
<reference evidence="1" key="2">
    <citation type="journal article" date="2020" name="Nat. Commun.">
        <title>Large-scale genome sequencing of mycorrhizal fungi provides insights into the early evolution of symbiotic traits.</title>
        <authorList>
            <person name="Miyauchi S."/>
            <person name="Kiss E."/>
            <person name="Kuo A."/>
            <person name="Drula E."/>
            <person name="Kohler A."/>
            <person name="Sanchez-Garcia M."/>
            <person name="Morin E."/>
            <person name="Andreopoulos B."/>
            <person name="Barry K.W."/>
            <person name="Bonito G."/>
            <person name="Buee M."/>
            <person name="Carver A."/>
            <person name="Chen C."/>
            <person name="Cichocki N."/>
            <person name="Clum A."/>
            <person name="Culley D."/>
            <person name="Crous P.W."/>
            <person name="Fauchery L."/>
            <person name="Girlanda M."/>
            <person name="Hayes R.D."/>
            <person name="Keri Z."/>
            <person name="LaButti K."/>
            <person name="Lipzen A."/>
            <person name="Lombard V."/>
            <person name="Magnuson J."/>
            <person name="Maillard F."/>
            <person name="Murat C."/>
            <person name="Nolan M."/>
            <person name="Ohm R.A."/>
            <person name="Pangilinan J."/>
            <person name="Pereira M.F."/>
            <person name="Perotto S."/>
            <person name="Peter M."/>
            <person name="Pfister S."/>
            <person name="Riley R."/>
            <person name="Sitrit Y."/>
            <person name="Stielow J.B."/>
            <person name="Szollosi G."/>
            <person name="Zifcakova L."/>
            <person name="Stursova M."/>
            <person name="Spatafora J.W."/>
            <person name="Tedersoo L."/>
            <person name="Vaario L.M."/>
            <person name="Yamada A."/>
            <person name="Yan M."/>
            <person name="Wang P."/>
            <person name="Xu J."/>
            <person name="Bruns T."/>
            <person name="Baldrian P."/>
            <person name="Vilgalys R."/>
            <person name="Dunand C."/>
            <person name="Henrissat B."/>
            <person name="Grigoriev I.V."/>
            <person name="Hibbett D."/>
            <person name="Nagy L.G."/>
            <person name="Martin F.M."/>
        </authorList>
    </citation>
    <scope>NUCLEOTIDE SEQUENCE</scope>
    <source>
        <strain evidence="1">P2</strain>
    </source>
</reference>
<reference evidence="1" key="1">
    <citation type="submission" date="2019-10" db="EMBL/GenBank/DDBJ databases">
        <authorList>
            <consortium name="DOE Joint Genome Institute"/>
            <person name="Kuo A."/>
            <person name="Miyauchi S."/>
            <person name="Kiss E."/>
            <person name="Drula E."/>
            <person name="Kohler A."/>
            <person name="Sanchez-Garcia M."/>
            <person name="Andreopoulos B."/>
            <person name="Barry K.W."/>
            <person name="Bonito G."/>
            <person name="Buee M."/>
            <person name="Carver A."/>
            <person name="Chen C."/>
            <person name="Cichocki N."/>
            <person name="Clum A."/>
            <person name="Culley D."/>
            <person name="Crous P.W."/>
            <person name="Fauchery L."/>
            <person name="Girlanda M."/>
            <person name="Hayes R."/>
            <person name="Keri Z."/>
            <person name="Labutti K."/>
            <person name="Lipzen A."/>
            <person name="Lombard V."/>
            <person name="Magnuson J."/>
            <person name="Maillard F."/>
            <person name="Morin E."/>
            <person name="Murat C."/>
            <person name="Nolan M."/>
            <person name="Ohm R."/>
            <person name="Pangilinan J."/>
            <person name="Pereira M."/>
            <person name="Perotto S."/>
            <person name="Peter M."/>
            <person name="Riley R."/>
            <person name="Sitrit Y."/>
            <person name="Stielow B."/>
            <person name="Szollosi G."/>
            <person name="Zifcakova L."/>
            <person name="Stursova M."/>
            <person name="Spatafora J.W."/>
            <person name="Tedersoo L."/>
            <person name="Vaario L.-M."/>
            <person name="Yamada A."/>
            <person name="Yan M."/>
            <person name="Wang P."/>
            <person name="Xu J."/>
            <person name="Bruns T."/>
            <person name="Baldrian P."/>
            <person name="Vilgalys R."/>
            <person name="Henrissat B."/>
            <person name="Grigoriev I.V."/>
            <person name="Hibbett D."/>
            <person name="Nagy L.G."/>
            <person name="Martin F.M."/>
        </authorList>
    </citation>
    <scope>NUCLEOTIDE SEQUENCE</scope>
    <source>
        <strain evidence="1">P2</strain>
    </source>
</reference>
<evidence type="ECO:0000313" key="1">
    <source>
        <dbReference type="EMBL" id="KAF9650972.1"/>
    </source>
</evidence>
<name>A0ACB6ZMW9_THEGA</name>
<evidence type="ECO:0000313" key="2">
    <source>
        <dbReference type="Proteomes" id="UP000886501"/>
    </source>
</evidence>
<organism evidence="1 2">
    <name type="scientific">Thelephora ganbajun</name>
    <name type="common">Ganba fungus</name>
    <dbReference type="NCBI Taxonomy" id="370292"/>
    <lineage>
        <taxon>Eukaryota</taxon>
        <taxon>Fungi</taxon>
        <taxon>Dikarya</taxon>
        <taxon>Basidiomycota</taxon>
        <taxon>Agaricomycotina</taxon>
        <taxon>Agaricomycetes</taxon>
        <taxon>Thelephorales</taxon>
        <taxon>Thelephoraceae</taxon>
        <taxon>Thelephora</taxon>
    </lineage>
</organism>
<dbReference type="EMBL" id="MU117979">
    <property type="protein sequence ID" value="KAF9650972.1"/>
    <property type="molecule type" value="Genomic_DNA"/>
</dbReference>
<proteinExistence type="predicted"/>
<sequence length="363" mass="37877">MPLYLCVDCGGSKTSAAVANEHGKILGRALSGPSNFAYIGIEPFITAVKTAVSDALKTCVDPPSAEPIVLVKDKPYFVKAWFGVSGVDSPSAVDAITSVLSELLGIPPGPNLSVCNDTYLLAAPLRIHKDVKHAVAAIGGTGAIAVGFKEDEHGNLKEFGRVGGWGWLLGDEGGGFHVGRTTIRSIVAQADRDSLDPDSPSPSSTLVPAILENFGAKIPHDLLALAHLPEPSSASSPPEGIHPLLLYPREKRLSSLSPIVFRCAFEDHDHLALKILTECADSLANQIAMFLVPTATSPPGSARNGNAIPADEAVLSFGGSLVGVENYRGLVLDGLKKRGQVFKYVEFVDDAAATGALALAMGA</sequence>
<gene>
    <name evidence="1" type="ORF">BDM02DRAFT_1007724</name>
</gene>
<dbReference type="Proteomes" id="UP000886501">
    <property type="component" value="Unassembled WGS sequence"/>
</dbReference>
<keyword evidence="2" id="KW-1185">Reference proteome</keyword>
<comment type="caution">
    <text evidence="1">The sequence shown here is derived from an EMBL/GenBank/DDBJ whole genome shotgun (WGS) entry which is preliminary data.</text>
</comment>